<name>A0A931DAP5_9ACTN</name>
<feature type="region of interest" description="Disordered" evidence="1">
    <location>
        <begin position="1"/>
        <end position="42"/>
    </location>
</feature>
<sequence length="175" mass="17542">MTAQTRVRPGNREPGRRRRPRHAAPSEKAKAKGSPVFVDASGRRARLLRRTGLGAGAALVLYLGAVGVSLVAGADVPLTPWTGSGHGTAEGTRQPTGGERTSQAPRPSDATARTRAPASGGGAGTSRAPVPPSGGTAAPAPEPGGTATAVPGGTRGNGNPTPPGFDRRKKDRPAP</sequence>
<reference evidence="3" key="1">
    <citation type="submission" date="2020-11" db="EMBL/GenBank/DDBJ databases">
        <title>Sequencing the genomes of 1000 actinobacteria strains.</title>
        <authorList>
            <person name="Klenk H.-P."/>
        </authorList>
    </citation>
    <scope>NUCLEOTIDE SEQUENCE</scope>
    <source>
        <strain evidence="3">DSM 43175</strain>
    </source>
</reference>
<keyword evidence="2" id="KW-0812">Transmembrane</keyword>
<dbReference type="AlphaFoldDB" id="A0A931DAP5"/>
<evidence type="ECO:0000313" key="3">
    <source>
        <dbReference type="EMBL" id="MBG6087599.1"/>
    </source>
</evidence>
<dbReference type="RefSeq" id="WP_197010434.1">
    <property type="nucleotide sequence ID" value="NZ_BAABES010000029.1"/>
</dbReference>
<dbReference type="Proteomes" id="UP000614047">
    <property type="component" value="Unassembled WGS sequence"/>
</dbReference>
<organism evidence="3 4">
    <name type="scientific">Actinomadura viridis</name>
    <dbReference type="NCBI Taxonomy" id="58110"/>
    <lineage>
        <taxon>Bacteria</taxon>
        <taxon>Bacillati</taxon>
        <taxon>Actinomycetota</taxon>
        <taxon>Actinomycetes</taxon>
        <taxon>Streptosporangiales</taxon>
        <taxon>Thermomonosporaceae</taxon>
        <taxon>Actinomadura</taxon>
    </lineage>
</organism>
<keyword evidence="4" id="KW-1185">Reference proteome</keyword>
<gene>
    <name evidence="3" type="ORF">IW256_001712</name>
</gene>
<accession>A0A931DAP5</accession>
<dbReference type="EMBL" id="JADOUA010000001">
    <property type="protein sequence ID" value="MBG6087599.1"/>
    <property type="molecule type" value="Genomic_DNA"/>
</dbReference>
<feature type="region of interest" description="Disordered" evidence="1">
    <location>
        <begin position="75"/>
        <end position="175"/>
    </location>
</feature>
<keyword evidence="2" id="KW-1133">Transmembrane helix</keyword>
<feature type="compositionally biased region" description="Low complexity" evidence="1">
    <location>
        <begin position="133"/>
        <end position="152"/>
    </location>
</feature>
<feature type="compositionally biased region" description="Basic and acidic residues" evidence="1">
    <location>
        <begin position="165"/>
        <end position="175"/>
    </location>
</feature>
<comment type="caution">
    <text evidence="3">The sequence shown here is derived from an EMBL/GenBank/DDBJ whole genome shotgun (WGS) entry which is preliminary data.</text>
</comment>
<evidence type="ECO:0000313" key="4">
    <source>
        <dbReference type="Proteomes" id="UP000614047"/>
    </source>
</evidence>
<keyword evidence="2" id="KW-0472">Membrane</keyword>
<protein>
    <submittedName>
        <fullName evidence="3">Uncharacterized protein</fullName>
    </submittedName>
</protein>
<evidence type="ECO:0000256" key="1">
    <source>
        <dbReference type="SAM" id="MobiDB-lite"/>
    </source>
</evidence>
<proteinExistence type="predicted"/>
<feature type="transmembrane region" description="Helical" evidence="2">
    <location>
        <begin position="53"/>
        <end position="74"/>
    </location>
</feature>
<feature type="compositionally biased region" description="Polar residues" evidence="1">
    <location>
        <begin position="91"/>
        <end position="105"/>
    </location>
</feature>
<evidence type="ECO:0000256" key="2">
    <source>
        <dbReference type="SAM" id="Phobius"/>
    </source>
</evidence>